<proteinExistence type="inferred from homology"/>
<evidence type="ECO:0000256" key="6">
    <source>
        <dbReference type="ARBA" id="ARBA00035676"/>
    </source>
</evidence>
<accession>A0A3P1SNF6</accession>
<dbReference type="InterPro" id="IPR043131">
    <property type="entry name" value="BCAT-like_N"/>
</dbReference>
<evidence type="ECO:0000256" key="7">
    <source>
        <dbReference type="ARBA" id="ARBA00049529"/>
    </source>
</evidence>
<evidence type="ECO:0000313" key="12">
    <source>
        <dbReference type="Proteomes" id="UP000267535"/>
    </source>
</evidence>
<comment type="function">
    <text evidence="8">Involved in the biosynthesis of p-aminobenzoate (PABA), a precursor of tetrahydrofolate. Converts 4-amino-4-deoxychorismate into 4-aminobenzoate (PABA) and pyruvate.</text>
</comment>
<dbReference type="GO" id="GO:0008696">
    <property type="term" value="F:4-amino-4-deoxychorismate lyase activity"/>
    <property type="evidence" value="ECO:0007669"/>
    <property type="project" value="UniProtKB-EC"/>
</dbReference>
<evidence type="ECO:0000256" key="5">
    <source>
        <dbReference type="ARBA" id="ARBA00035633"/>
    </source>
</evidence>
<dbReference type="FunFam" id="3.20.10.10:FF:000002">
    <property type="entry name" value="D-alanine aminotransferase"/>
    <property type="match status" value="1"/>
</dbReference>
<dbReference type="Pfam" id="PF01063">
    <property type="entry name" value="Aminotran_4"/>
    <property type="match status" value="1"/>
</dbReference>
<dbReference type="EMBL" id="RQXV01000007">
    <property type="protein sequence ID" value="RRC98688.1"/>
    <property type="molecule type" value="Genomic_DNA"/>
</dbReference>
<dbReference type="InterPro" id="IPR036038">
    <property type="entry name" value="Aminotransferase-like"/>
</dbReference>
<keyword evidence="3" id="KW-0663">Pyridoxal phosphate</keyword>
<comment type="similarity">
    <text evidence="2">Belongs to the class-IV pyridoxal-phosphate-dependent aminotransferase family.</text>
</comment>
<sequence length="285" mass="31632">METVYLNDKFVAADQAQVSVFDRGFLFGDSVYEVIPFYQGQGFRLDEHLARLEHSLRGIQISIARDWKAILTELVAKNGGGNLSVYLQISRGSSGQRSHAYDEQMQPTVFACCNPIRDIYDEGPDSIAGISAIVTADLRWHRCDIKATGLLPNILVMQQARQAGATEALMIRDGLLTEGASCNLFMVDKGVIYTPKRSSEILGGTTRELILELAAVNGIPTQEVDIDYDHLMNADEVWISSSTRAVVPVIKIDDQLIADGKKGPLWARMFELFTRYQRDLMQGGV</sequence>
<dbReference type="Proteomes" id="UP000267535">
    <property type="component" value="Unassembled WGS sequence"/>
</dbReference>
<dbReference type="GO" id="GO:0005829">
    <property type="term" value="C:cytosol"/>
    <property type="evidence" value="ECO:0007669"/>
    <property type="project" value="TreeGrafter"/>
</dbReference>
<dbReference type="PANTHER" id="PTHR42743">
    <property type="entry name" value="AMINO-ACID AMINOTRANSFERASE"/>
    <property type="match status" value="1"/>
</dbReference>
<protein>
    <recommendedName>
        <fullName evidence="9">Aminodeoxychorismate lyase</fullName>
        <ecNumber evidence="6">4.1.3.38</ecNumber>
    </recommendedName>
    <alternativeName>
        <fullName evidence="10">4-amino-4-deoxychorismate lyase</fullName>
    </alternativeName>
</protein>
<dbReference type="AlphaFoldDB" id="A0A3P1SNF6"/>
<comment type="catalytic activity">
    <reaction evidence="7">
        <text>4-amino-4-deoxychorismate = 4-aminobenzoate + pyruvate + H(+)</text>
        <dbReference type="Rhea" id="RHEA:16201"/>
        <dbReference type="ChEBI" id="CHEBI:15361"/>
        <dbReference type="ChEBI" id="CHEBI:15378"/>
        <dbReference type="ChEBI" id="CHEBI:17836"/>
        <dbReference type="ChEBI" id="CHEBI:58406"/>
        <dbReference type="EC" id="4.1.3.38"/>
    </reaction>
</comment>
<dbReference type="GO" id="GO:0046656">
    <property type="term" value="P:folic acid biosynthetic process"/>
    <property type="evidence" value="ECO:0007669"/>
    <property type="project" value="UniProtKB-KW"/>
</dbReference>
<dbReference type="Gene3D" id="3.30.470.10">
    <property type="match status" value="1"/>
</dbReference>
<dbReference type="Gene3D" id="3.20.10.10">
    <property type="entry name" value="D-amino Acid Aminotransferase, subunit A, domain 2"/>
    <property type="match status" value="1"/>
</dbReference>
<keyword evidence="12" id="KW-1185">Reference proteome</keyword>
<dbReference type="InterPro" id="IPR050571">
    <property type="entry name" value="Class-IV_PLP-Dep_Aminotrnsfr"/>
</dbReference>
<evidence type="ECO:0000256" key="2">
    <source>
        <dbReference type="ARBA" id="ARBA00009320"/>
    </source>
</evidence>
<comment type="caution">
    <text evidence="11">The sequence shown here is derived from an EMBL/GenBank/DDBJ whole genome shotgun (WGS) entry which is preliminary data.</text>
</comment>
<reference evidence="11 12" key="1">
    <citation type="submission" date="2018-11" db="EMBL/GenBank/DDBJ databases">
        <title>The draft genome sequence of Amphritea balenae JAMM 1525T.</title>
        <authorList>
            <person name="Fang Z."/>
            <person name="Zhang Y."/>
            <person name="Han X."/>
        </authorList>
    </citation>
    <scope>NUCLEOTIDE SEQUENCE [LARGE SCALE GENOMIC DNA]</scope>
    <source>
        <strain evidence="11 12">JAMM 1525</strain>
    </source>
</reference>
<dbReference type="PANTHER" id="PTHR42743:SF10">
    <property type="entry name" value="D-ALANINE AMINOTRANSFERASE"/>
    <property type="match status" value="1"/>
</dbReference>
<evidence type="ECO:0000256" key="3">
    <source>
        <dbReference type="ARBA" id="ARBA00022898"/>
    </source>
</evidence>
<evidence type="ECO:0000256" key="8">
    <source>
        <dbReference type="ARBA" id="ARBA00054027"/>
    </source>
</evidence>
<dbReference type="EC" id="4.1.3.38" evidence="6"/>
<dbReference type="GO" id="GO:0008652">
    <property type="term" value="P:amino acid biosynthetic process"/>
    <property type="evidence" value="ECO:0007669"/>
    <property type="project" value="UniProtKB-ARBA"/>
</dbReference>
<evidence type="ECO:0000256" key="4">
    <source>
        <dbReference type="ARBA" id="ARBA00022909"/>
    </source>
</evidence>
<evidence type="ECO:0000256" key="10">
    <source>
        <dbReference type="ARBA" id="ARBA00080135"/>
    </source>
</evidence>
<keyword evidence="11" id="KW-0808">Transferase</keyword>
<dbReference type="SUPFAM" id="SSF56752">
    <property type="entry name" value="D-aminoacid aminotransferase-like PLP-dependent enzymes"/>
    <property type="match status" value="1"/>
</dbReference>
<keyword evidence="4" id="KW-0289">Folate biosynthesis</keyword>
<dbReference type="GO" id="GO:0008483">
    <property type="term" value="F:transaminase activity"/>
    <property type="evidence" value="ECO:0007669"/>
    <property type="project" value="UniProtKB-KW"/>
</dbReference>
<organism evidence="11 12">
    <name type="scientific">Amphritea balenae</name>
    <dbReference type="NCBI Taxonomy" id="452629"/>
    <lineage>
        <taxon>Bacteria</taxon>
        <taxon>Pseudomonadati</taxon>
        <taxon>Pseudomonadota</taxon>
        <taxon>Gammaproteobacteria</taxon>
        <taxon>Oceanospirillales</taxon>
        <taxon>Oceanospirillaceae</taxon>
        <taxon>Amphritea</taxon>
    </lineage>
</organism>
<comment type="pathway">
    <text evidence="5">Cofactor biosynthesis; tetrahydrofolate biosynthesis; 4-aminobenzoate from chorismate: step 2/2.</text>
</comment>
<dbReference type="InterPro" id="IPR001544">
    <property type="entry name" value="Aminotrans_IV"/>
</dbReference>
<keyword evidence="11" id="KW-0032">Aminotransferase</keyword>
<evidence type="ECO:0000256" key="1">
    <source>
        <dbReference type="ARBA" id="ARBA00001933"/>
    </source>
</evidence>
<gene>
    <name evidence="11" type="ORF">EHS89_13160</name>
</gene>
<evidence type="ECO:0000313" key="11">
    <source>
        <dbReference type="EMBL" id="RRC98688.1"/>
    </source>
</evidence>
<comment type="cofactor">
    <cofactor evidence="1">
        <name>pyridoxal 5'-phosphate</name>
        <dbReference type="ChEBI" id="CHEBI:597326"/>
    </cofactor>
</comment>
<name>A0A3P1SNF6_9GAMM</name>
<evidence type="ECO:0000256" key="9">
    <source>
        <dbReference type="ARBA" id="ARBA00069174"/>
    </source>
</evidence>
<dbReference type="InterPro" id="IPR043132">
    <property type="entry name" value="BCAT-like_C"/>
</dbReference>
<dbReference type="OrthoDB" id="21319at2"/>